<accession>A0A2M9Y7X6</accession>
<evidence type="ECO:0000313" key="3">
    <source>
        <dbReference type="Proteomes" id="UP000231926"/>
    </source>
</evidence>
<dbReference type="PROSITE" id="PS51365">
    <property type="entry name" value="RENAL_DIPEPTIDASE_2"/>
    <property type="match status" value="1"/>
</dbReference>
<protein>
    <submittedName>
        <fullName evidence="2">Peptidase M19</fullName>
    </submittedName>
</protein>
<sequence>MKSRSFLRGPALSVVFLAVFATSTSVFGDPYWGTFKKDGCTAIFPGKRQYSSILYGIPSGQSWETTCANMGATINGQTFTKPSRCKNTGFNMWGEFDLIDDSCEANWAATDDGGGYNWTHKNDGCQSSGTYAGKRKYSSRIWNVVGISWEEACAKLPLTIAGKTYTTPHRCVNTGGATGMWGEWYVADSSCEAAPQAYNRGANDSLKRTGTLPGYVDLHTHPMANLGFGGVIFHGSPFGPAATALADCPSTSDEGHSAGHSRVEAIVQDDIIGALLGTARHDNRGYAGFPYWPANNSYTHQTMYYEWIKRAYEGGMRAMVVLAVNGDYMFGATDNGLPDIIKGIAIATDPVYDLNDMNTLRRQTQAVYDMQAWIDTQSGGPGQGWFRIVKTPAEAQSVIAGGKLAVVLGAEVDYLVDCTGSNCNDSMITQGVQELYDLGLRYVFPIHLKTNGFGGAGLYNILGSGTKYDCKHYGQDCNTAGLTTYGQKVLRELMKKGMIIDVGHMSAKSLDGAITFAEQQSYPGIVTGHTGVYDMANKGNRHEANPTGAALKRISTLGGMIGLITGQGNLDEVGEWRQNSDGSYIAHACGGTSQTFAQSYQYLKNLIGDPAYDGRIAIGTDFNGFAHMPGPRYGTRACPGGTSVVAQPEASKVGYPFSPDSSIRLAATLAASPSLGKYSFGNRTFDFNTEGASHIGLMPDFFEDLRQQGLKRSDLEPVYRSADFFTTMWQNAVNRSGNIQ</sequence>
<gene>
    <name evidence="2" type="ORF">CH362_17910</name>
</gene>
<dbReference type="InterPro" id="IPR008257">
    <property type="entry name" value="Pept_M19"/>
</dbReference>
<dbReference type="SUPFAM" id="SSF51556">
    <property type="entry name" value="Metallo-dependent hydrolases"/>
    <property type="match status" value="1"/>
</dbReference>
<proteinExistence type="predicted"/>
<keyword evidence="3" id="KW-1185">Reference proteome</keyword>
<name>A0A2M9Y7X6_9LEPT</name>
<reference evidence="2 3" key="1">
    <citation type="submission" date="2017-07" db="EMBL/GenBank/DDBJ databases">
        <title>Leptospira spp. isolated from tropical soils.</title>
        <authorList>
            <person name="Thibeaux R."/>
            <person name="Iraola G."/>
            <person name="Ferres I."/>
            <person name="Bierque E."/>
            <person name="Girault D."/>
            <person name="Soupe-Gilbert M.-E."/>
            <person name="Picardeau M."/>
            <person name="Goarant C."/>
        </authorList>
    </citation>
    <scope>NUCLEOTIDE SEQUENCE [LARGE SCALE GENOMIC DNA]</scope>
    <source>
        <strain evidence="2 3">FH4-C-A2</strain>
    </source>
</reference>
<dbReference type="GO" id="GO:0006508">
    <property type="term" value="P:proteolysis"/>
    <property type="evidence" value="ECO:0007669"/>
    <property type="project" value="InterPro"/>
</dbReference>
<dbReference type="Gene3D" id="3.20.20.140">
    <property type="entry name" value="Metal-dependent hydrolases"/>
    <property type="match status" value="1"/>
</dbReference>
<dbReference type="EMBL" id="NPDR01000012">
    <property type="protein sequence ID" value="PJZ47664.1"/>
    <property type="molecule type" value="Genomic_DNA"/>
</dbReference>
<feature type="chain" id="PRO_5014935771" evidence="1">
    <location>
        <begin position="29"/>
        <end position="740"/>
    </location>
</feature>
<dbReference type="RefSeq" id="WP_100711688.1">
    <property type="nucleotide sequence ID" value="NZ_NPDR01000012.1"/>
</dbReference>
<dbReference type="OrthoDB" id="6071905at2"/>
<dbReference type="InterPro" id="IPR032466">
    <property type="entry name" value="Metal_Hydrolase"/>
</dbReference>
<evidence type="ECO:0000256" key="1">
    <source>
        <dbReference type="SAM" id="SignalP"/>
    </source>
</evidence>
<keyword evidence="1" id="KW-0732">Signal</keyword>
<dbReference type="GO" id="GO:0070573">
    <property type="term" value="F:metallodipeptidase activity"/>
    <property type="evidence" value="ECO:0007669"/>
    <property type="project" value="InterPro"/>
</dbReference>
<dbReference type="Pfam" id="PF01244">
    <property type="entry name" value="Peptidase_M19"/>
    <property type="match status" value="1"/>
</dbReference>
<dbReference type="AlphaFoldDB" id="A0A2M9Y7X6"/>
<organism evidence="2 3">
    <name type="scientific">Leptospira saintgironsiae</name>
    <dbReference type="NCBI Taxonomy" id="2023183"/>
    <lineage>
        <taxon>Bacteria</taxon>
        <taxon>Pseudomonadati</taxon>
        <taxon>Spirochaetota</taxon>
        <taxon>Spirochaetia</taxon>
        <taxon>Leptospirales</taxon>
        <taxon>Leptospiraceae</taxon>
        <taxon>Leptospira</taxon>
    </lineage>
</organism>
<comment type="caution">
    <text evidence="2">The sequence shown here is derived from an EMBL/GenBank/DDBJ whole genome shotgun (WGS) entry which is preliminary data.</text>
</comment>
<dbReference type="Proteomes" id="UP000231926">
    <property type="component" value="Unassembled WGS sequence"/>
</dbReference>
<evidence type="ECO:0000313" key="2">
    <source>
        <dbReference type="EMBL" id="PJZ47664.1"/>
    </source>
</evidence>
<feature type="signal peptide" evidence="1">
    <location>
        <begin position="1"/>
        <end position="28"/>
    </location>
</feature>